<dbReference type="InterPro" id="IPR000719">
    <property type="entry name" value="Prot_kinase_dom"/>
</dbReference>
<dbReference type="PROSITE" id="PS50011">
    <property type="entry name" value="PROTEIN_KINASE_DOM"/>
    <property type="match status" value="1"/>
</dbReference>
<protein>
    <recommendedName>
        <fullName evidence="1">non-specific serine/threonine protein kinase</fullName>
        <ecNumber evidence="1">2.7.11.1</ecNumber>
    </recommendedName>
</protein>
<evidence type="ECO:0000256" key="2">
    <source>
        <dbReference type="ARBA" id="ARBA00022741"/>
    </source>
</evidence>
<reference evidence="5 6" key="1">
    <citation type="submission" date="2019-09" db="EMBL/GenBank/DDBJ databases">
        <title>Bird 10,000 Genomes (B10K) Project - Family phase.</title>
        <authorList>
            <person name="Zhang G."/>
        </authorList>
    </citation>
    <scope>NUCLEOTIDE SEQUENCE [LARGE SCALE GENOMIC DNA]</scope>
    <source>
        <strain evidence="5">OUT-0011</strain>
        <tissue evidence="5">Muscle</tissue>
    </source>
</reference>
<keyword evidence="3" id="KW-0067">ATP-binding</keyword>
<dbReference type="Proteomes" id="UP000564784">
    <property type="component" value="Unassembled WGS sequence"/>
</dbReference>
<name>A0A7K7I6I8_LOXCU</name>
<dbReference type="GO" id="GO:0005524">
    <property type="term" value="F:ATP binding"/>
    <property type="evidence" value="ECO:0007669"/>
    <property type="project" value="UniProtKB-KW"/>
</dbReference>
<evidence type="ECO:0000313" key="5">
    <source>
        <dbReference type="EMBL" id="NWY89879.1"/>
    </source>
</evidence>
<dbReference type="PANTHER" id="PTHR45832:SF11">
    <property type="entry name" value="SERINE_THREONINE-PROTEIN KINASE PAK 3"/>
    <property type="match status" value="1"/>
</dbReference>
<keyword evidence="6" id="KW-1185">Reference proteome</keyword>
<dbReference type="OrthoDB" id="2914378at2759"/>
<feature type="non-terminal residue" evidence="5">
    <location>
        <position position="91"/>
    </location>
</feature>
<dbReference type="InterPro" id="IPR011009">
    <property type="entry name" value="Kinase-like_dom_sf"/>
</dbReference>
<keyword evidence="5" id="KW-0808">Transferase</keyword>
<dbReference type="SUPFAM" id="SSF56112">
    <property type="entry name" value="Protein kinase-like (PK-like)"/>
    <property type="match status" value="1"/>
</dbReference>
<feature type="domain" description="Protein kinase" evidence="4">
    <location>
        <begin position="1"/>
        <end position="91"/>
    </location>
</feature>
<dbReference type="GO" id="GO:0004674">
    <property type="term" value="F:protein serine/threonine kinase activity"/>
    <property type="evidence" value="ECO:0007669"/>
    <property type="project" value="UniProtKB-EC"/>
</dbReference>
<evidence type="ECO:0000259" key="4">
    <source>
        <dbReference type="PROSITE" id="PS50011"/>
    </source>
</evidence>
<comment type="caution">
    <text evidence="5">The sequence shown here is derived from an EMBL/GenBank/DDBJ whole genome shotgun (WGS) entry which is preliminary data.</text>
</comment>
<feature type="non-terminal residue" evidence="5">
    <location>
        <position position="1"/>
    </location>
</feature>
<dbReference type="EC" id="2.7.11.1" evidence="1"/>
<dbReference type="Pfam" id="PF00069">
    <property type="entry name" value="Pkinase"/>
    <property type="match status" value="1"/>
</dbReference>
<accession>A0A7K7I6I8</accession>
<dbReference type="InterPro" id="IPR051931">
    <property type="entry name" value="PAK3-like"/>
</dbReference>
<organism evidence="5 6">
    <name type="scientific">Loxia curvirostra</name>
    <name type="common">Red crossbill</name>
    <dbReference type="NCBI Taxonomy" id="64802"/>
    <lineage>
        <taxon>Eukaryota</taxon>
        <taxon>Metazoa</taxon>
        <taxon>Chordata</taxon>
        <taxon>Craniata</taxon>
        <taxon>Vertebrata</taxon>
        <taxon>Euteleostomi</taxon>
        <taxon>Archelosauria</taxon>
        <taxon>Archosauria</taxon>
        <taxon>Dinosauria</taxon>
        <taxon>Saurischia</taxon>
        <taxon>Theropoda</taxon>
        <taxon>Coelurosauria</taxon>
        <taxon>Aves</taxon>
        <taxon>Neognathae</taxon>
        <taxon>Neoaves</taxon>
        <taxon>Telluraves</taxon>
        <taxon>Australaves</taxon>
        <taxon>Passeriformes</taxon>
        <taxon>Passeroidea</taxon>
        <taxon>Fringillidae</taxon>
        <taxon>Carduelinae</taxon>
        <taxon>Loxia</taxon>
    </lineage>
</organism>
<evidence type="ECO:0000256" key="1">
    <source>
        <dbReference type="ARBA" id="ARBA00012513"/>
    </source>
</evidence>
<proteinExistence type="predicted"/>
<evidence type="ECO:0000313" key="6">
    <source>
        <dbReference type="Proteomes" id="UP000564784"/>
    </source>
</evidence>
<dbReference type="AlphaFoldDB" id="A0A7K7I6I8"/>
<gene>
    <name evidence="5" type="primary">Pak3_0</name>
    <name evidence="5" type="ORF">LOXCUR_R14208</name>
</gene>
<keyword evidence="2" id="KW-0547">Nucleotide-binding</keyword>
<sequence>LQALDFLYSNQVIHRDIKSSSILLGMDRSVRLALFGLCAQLSPEQDKQSMMVGTAHGMVPAGSSGAHSPKVDIWSLGMVAIEKVEVNLLTL</sequence>
<dbReference type="Gene3D" id="1.10.510.10">
    <property type="entry name" value="Transferase(Phosphotransferase) domain 1"/>
    <property type="match status" value="1"/>
</dbReference>
<keyword evidence="5" id="KW-0418">Kinase</keyword>
<dbReference type="EMBL" id="VZSM01000282">
    <property type="protein sequence ID" value="NWY89879.1"/>
    <property type="molecule type" value="Genomic_DNA"/>
</dbReference>
<dbReference type="PANTHER" id="PTHR45832">
    <property type="entry name" value="SERINE/THREONINE-PROTEIN KINASE SAMKA-RELATED-RELATED"/>
    <property type="match status" value="1"/>
</dbReference>
<evidence type="ECO:0000256" key="3">
    <source>
        <dbReference type="ARBA" id="ARBA00022840"/>
    </source>
</evidence>